<name>A0A6I2RHJ3_FLAPL</name>
<reference evidence="2 3" key="1">
    <citation type="journal article" date="2019" name="Nat. Med.">
        <title>A library of human gut bacterial isolates paired with longitudinal multiomics data enables mechanistic microbiome research.</title>
        <authorList>
            <person name="Poyet M."/>
            <person name="Groussin M."/>
            <person name="Gibbons S.M."/>
            <person name="Avila-Pacheco J."/>
            <person name="Jiang X."/>
            <person name="Kearney S.M."/>
            <person name="Perrotta A.R."/>
            <person name="Berdy B."/>
            <person name="Zhao S."/>
            <person name="Lieberman T.D."/>
            <person name="Swanson P.K."/>
            <person name="Smith M."/>
            <person name="Roesemann S."/>
            <person name="Alexander J.E."/>
            <person name="Rich S.A."/>
            <person name="Livny J."/>
            <person name="Vlamakis H."/>
            <person name="Clish C."/>
            <person name="Bullock K."/>
            <person name="Deik A."/>
            <person name="Scott J."/>
            <person name="Pierce K.A."/>
            <person name="Xavier R.J."/>
            <person name="Alm E.J."/>
        </authorList>
    </citation>
    <scope>NUCLEOTIDE SEQUENCE [LARGE SCALE GENOMIC DNA]</scope>
    <source>
        <strain evidence="2 3">BIOML-A2</strain>
    </source>
</reference>
<evidence type="ECO:0000313" key="3">
    <source>
        <dbReference type="Proteomes" id="UP000434475"/>
    </source>
</evidence>
<accession>A0A6I2RHJ3</accession>
<proteinExistence type="predicted"/>
<evidence type="ECO:0000313" key="2">
    <source>
        <dbReference type="EMBL" id="MSB23057.1"/>
    </source>
</evidence>
<protein>
    <submittedName>
        <fullName evidence="2">Uncharacterized protein</fullName>
    </submittedName>
</protein>
<sequence>MNTRINYLYRDASNYKVHNTAVIRGELSEEDQKTILSCLEDGEYFIPSQVGLDEERFGSWTEDDHCWFELEPGFAEPTNAAPGNLTCEQLVANFLAAKGNWDDGSEPEPGPGAPSGAVVHHSTTAFFGTL</sequence>
<organism evidence="2 3">
    <name type="scientific">Flavonifractor plautii</name>
    <name type="common">Fusobacterium plautii</name>
    <dbReference type="NCBI Taxonomy" id="292800"/>
    <lineage>
        <taxon>Bacteria</taxon>
        <taxon>Bacillati</taxon>
        <taxon>Bacillota</taxon>
        <taxon>Clostridia</taxon>
        <taxon>Eubacteriales</taxon>
        <taxon>Oscillospiraceae</taxon>
        <taxon>Flavonifractor</taxon>
    </lineage>
</organism>
<feature type="region of interest" description="Disordered" evidence="1">
    <location>
        <begin position="99"/>
        <end position="118"/>
    </location>
</feature>
<dbReference type="RefSeq" id="WP_108981984.1">
    <property type="nucleotide sequence ID" value="NZ_WKPR01000072.1"/>
</dbReference>
<dbReference type="Proteomes" id="UP000434475">
    <property type="component" value="Unassembled WGS sequence"/>
</dbReference>
<gene>
    <name evidence="2" type="ORF">GKE97_26835</name>
</gene>
<comment type="caution">
    <text evidence="2">The sequence shown here is derived from an EMBL/GenBank/DDBJ whole genome shotgun (WGS) entry which is preliminary data.</text>
</comment>
<dbReference type="EMBL" id="WKPR01000072">
    <property type="protein sequence ID" value="MSB23057.1"/>
    <property type="molecule type" value="Genomic_DNA"/>
</dbReference>
<dbReference type="AlphaFoldDB" id="A0A6I2RHJ3"/>
<evidence type="ECO:0000256" key="1">
    <source>
        <dbReference type="SAM" id="MobiDB-lite"/>
    </source>
</evidence>